<dbReference type="AlphaFoldDB" id="A0A1Y2F324"/>
<name>A0A1Y2F324_PROLT</name>
<organism evidence="2 3">
    <name type="scientific">Protomyces lactucae-debilis</name>
    <dbReference type="NCBI Taxonomy" id="2754530"/>
    <lineage>
        <taxon>Eukaryota</taxon>
        <taxon>Fungi</taxon>
        <taxon>Dikarya</taxon>
        <taxon>Ascomycota</taxon>
        <taxon>Taphrinomycotina</taxon>
        <taxon>Taphrinomycetes</taxon>
        <taxon>Taphrinales</taxon>
        <taxon>Protomycetaceae</taxon>
        <taxon>Protomyces</taxon>
    </lineage>
</organism>
<reference evidence="2 3" key="1">
    <citation type="submission" date="2016-07" db="EMBL/GenBank/DDBJ databases">
        <title>Pervasive Adenine N6-methylation of Active Genes in Fungi.</title>
        <authorList>
            <consortium name="DOE Joint Genome Institute"/>
            <person name="Mondo S.J."/>
            <person name="Dannebaum R.O."/>
            <person name="Kuo R.C."/>
            <person name="Labutti K."/>
            <person name="Haridas S."/>
            <person name="Kuo A."/>
            <person name="Salamov A."/>
            <person name="Ahrendt S.R."/>
            <person name="Lipzen A."/>
            <person name="Sullivan W."/>
            <person name="Andreopoulos W.B."/>
            <person name="Clum A."/>
            <person name="Lindquist E."/>
            <person name="Daum C."/>
            <person name="Ramamoorthy G.K."/>
            <person name="Gryganskyi A."/>
            <person name="Culley D."/>
            <person name="Magnuson J.K."/>
            <person name="James T.Y."/>
            <person name="O'Malley M.A."/>
            <person name="Stajich J.E."/>
            <person name="Spatafora J.W."/>
            <person name="Visel A."/>
            <person name="Grigoriev I.V."/>
        </authorList>
    </citation>
    <scope>NUCLEOTIDE SEQUENCE [LARGE SCALE GENOMIC DNA]</scope>
    <source>
        <strain evidence="2 3">12-1054</strain>
    </source>
</reference>
<dbReference type="EMBL" id="MCFI01000018">
    <property type="protein sequence ID" value="ORY78243.1"/>
    <property type="molecule type" value="Genomic_DNA"/>
</dbReference>
<keyword evidence="3" id="KW-1185">Reference proteome</keyword>
<protein>
    <submittedName>
        <fullName evidence="2">Uncharacterized protein</fullName>
    </submittedName>
</protein>
<dbReference type="Proteomes" id="UP000193685">
    <property type="component" value="Unassembled WGS sequence"/>
</dbReference>
<evidence type="ECO:0000256" key="1">
    <source>
        <dbReference type="SAM" id="MobiDB-lite"/>
    </source>
</evidence>
<evidence type="ECO:0000313" key="2">
    <source>
        <dbReference type="EMBL" id="ORY78243.1"/>
    </source>
</evidence>
<gene>
    <name evidence="2" type="ORF">BCR37DRAFT_382519</name>
</gene>
<dbReference type="RefSeq" id="XP_040723354.1">
    <property type="nucleotide sequence ID" value="XM_040869888.1"/>
</dbReference>
<dbReference type="OrthoDB" id="5578001at2759"/>
<proteinExistence type="predicted"/>
<feature type="region of interest" description="Disordered" evidence="1">
    <location>
        <begin position="209"/>
        <end position="228"/>
    </location>
</feature>
<evidence type="ECO:0000313" key="3">
    <source>
        <dbReference type="Proteomes" id="UP000193685"/>
    </source>
</evidence>
<feature type="compositionally biased region" description="Polar residues" evidence="1">
    <location>
        <begin position="178"/>
        <end position="193"/>
    </location>
</feature>
<feature type="region of interest" description="Disordered" evidence="1">
    <location>
        <begin position="172"/>
        <end position="198"/>
    </location>
</feature>
<feature type="compositionally biased region" description="Polar residues" evidence="1">
    <location>
        <begin position="217"/>
        <end position="228"/>
    </location>
</feature>
<sequence>MSRVIEAPSHNILSTLGLLPLNRGRLCAAATPLLKQRINLLGDDEDWPSYLTWDKSAMRAFAVCIKEVANGSLASETLEGFARLDEETILAVKQITVHGSECPLWVTLALCVDSNTFALEWRIRELSCQSPPDRGLVLCDTLGDLLNSAQVPSKPLASKEGPVAEDDDYWAQYDQDSDGSTGEPTPATKTAQGESEEDYYSRYEQVETMIPEKDQSSSDGAPQDSTRNAMSAAQVAVLQHCASTVQSLKTLLEASDIPISELRVMLEHIL</sequence>
<dbReference type="GeneID" id="63786487"/>
<accession>A0A1Y2F324</accession>
<comment type="caution">
    <text evidence="2">The sequence shown here is derived from an EMBL/GenBank/DDBJ whole genome shotgun (WGS) entry which is preliminary data.</text>
</comment>